<feature type="non-terminal residue" evidence="1">
    <location>
        <position position="130"/>
    </location>
</feature>
<proteinExistence type="predicted"/>
<keyword evidence="2" id="KW-1185">Reference proteome</keyword>
<sequence>EVPDFTVNNFAAEAVVLSHRVSFNFDVTCSPDSPRVHCNALGTSLTESLSSIPETWCENNSTGVSWAWSLENDGTGKLSIIRRIADTDTQTITDYANYYVPTSETPVLGKDKLRHQVYTGPANFLIPANR</sequence>
<evidence type="ECO:0000313" key="2">
    <source>
        <dbReference type="Proteomes" id="UP001303473"/>
    </source>
</evidence>
<organism evidence="1 2">
    <name type="scientific">Diplogelasinospora grovesii</name>
    <dbReference type="NCBI Taxonomy" id="303347"/>
    <lineage>
        <taxon>Eukaryota</taxon>
        <taxon>Fungi</taxon>
        <taxon>Dikarya</taxon>
        <taxon>Ascomycota</taxon>
        <taxon>Pezizomycotina</taxon>
        <taxon>Sordariomycetes</taxon>
        <taxon>Sordariomycetidae</taxon>
        <taxon>Sordariales</taxon>
        <taxon>Diplogelasinosporaceae</taxon>
        <taxon>Diplogelasinospora</taxon>
    </lineage>
</organism>
<dbReference type="Proteomes" id="UP001303473">
    <property type="component" value="Unassembled WGS sequence"/>
</dbReference>
<comment type="caution">
    <text evidence="1">The sequence shown here is derived from an EMBL/GenBank/DDBJ whole genome shotgun (WGS) entry which is preliminary data.</text>
</comment>
<name>A0AAN6N8F0_9PEZI</name>
<accession>A0AAN6N8F0</accession>
<evidence type="ECO:0000313" key="1">
    <source>
        <dbReference type="EMBL" id="KAK3941079.1"/>
    </source>
</evidence>
<dbReference type="EMBL" id="MU853787">
    <property type="protein sequence ID" value="KAK3941079.1"/>
    <property type="molecule type" value="Genomic_DNA"/>
</dbReference>
<gene>
    <name evidence="1" type="ORF">QBC46DRAFT_234686</name>
</gene>
<dbReference type="AlphaFoldDB" id="A0AAN6N8F0"/>
<reference evidence="2" key="1">
    <citation type="journal article" date="2023" name="Mol. Phylogenet. Evol.">
        <title>Genome-scale phylogeny and comparative genomics of the fungal order Sordariales.</title>
        <authorList>
            <person name="Hensen N."/>
            <person name="Bonometti L."/>
            <person name="Westerberg I."/>
            <person name="Brannstrom I.O."/>
            <person name="Guillou S."/>
            <person name="Cros-Aarteil S."/>
            <person name="Calhoun S."/>
            <person name="Haridas S."/>
            <person name="Kuo A."/>
            <person name="Mondo S."/>
            <person name="Pangilinan J."/>
            <person name="Riley R."/>
            <person name="LaButti K."/>
            <person name="Andreopoulos B."/>
            <person name="Lipzen A."/>
            <person name="Chen C."/>
            <person name="Yan M."/>
            <person name="Daum C."/>
            <person name="Ng V."/>
            <person name="Clum A."/>
            <person name="Steindorff A."/>
            <person name="Ohm R.A."/>
            <person name="Martin F."/>
            <person name="Silar P."/>
            <person name="Natvig D.O."/>
            <person name="Lalanne C."/>
            <person name="Gautier V."/>
            <person name="Ament-Velasquez S.L."/>
            <person name="Kruys A."/>
            <person name="Hutchinson M.I."/>
            <person name="Powell A.J."/>
            <person name="Barry K."/>
            <person name="Miller A.N."/>
            <person name="Grigoriev I.V."/>
            <person name="Debuchy R."/>
            <person name="Gladieux P."/>
            <person name="Hiltunen Thoren M."/>
            <person name="Johannesson H."/>
        </authorList>
    </citation>
    <scope>NUCLEOTIDE SEQUENCE [LARGE SCALE GENOMIC DNA]</scope>
    <source>
        <strain evidence="2">CBS 340.73</strain>
    </source>
</reference>
<feature type="non-terminal residue" evidence="1">
    <location>
        <position position="1"/>
    </location>
</feature>
<protein>
    <submittedName>
        <fullName evidence="1">Uncharacterized protein</fullName>
    </submittedName>
</protein>